<dbReference type="Proteomes" id="UP001165270">
    <property type="component" value="Unassembled WGS sequence"/>
</dbReference>
<accession>A0ABS9XD95</accession>
<organism evidence="2 3">
    <name type="scientific">Streptomyces spinosisporus</name>
    <dbReference type="NCBI Taxonomy" id="2927582"/>
    <lineage>
        <taxon>Bacteria</taxon>
        <taxon>Bacillati</taxon>
        <taxon>Actinomycetota</taxon>
        <taxon>Actinomycetes</taxon>
        <taxon>Kitasatosporales</taxon>
        <taxon>Streptomycetaceae</taxon>
        <taxon>Streptomyces</taxon>
    </lineage>
</organism>
<keyword evidence="3" id="KW-1185">Reference proteome</keyword>
<feature type="region of interest" description="Disordered" evidence="1">
    <location>
        <begin position="1"/>
        <end position="52"/>
    </location>
</feature>
<gene>
    <name evidence="2" type="ORF">MQN93_09980</name>
</gene>
<dbReference type="EMBL" id="JALDAX010000003">
    <property type="protein sequence ID" value="MCI3240049.1"/>
    <property type="molecule type" value="Genomic_DNA"/>
</dbReference>
<name>A0ABS9XD95_9ACTN</name>
<evidence type="ECO:0000313" key="2">
    <source>
        <dbReference type="EMBL" id="MCI3240049.1"/>
    </source>
</evidence>
<sequence>MSDTSTTEQLSADSPEDTGRGRHRGAVSAQESESSPHGRHRKPAGETAEAAV</sequence>
<comment type="caution">
    <text evidence="2">The sequence shown here is derived from an EMBL/GenBank/DDBJ whole genome shotgun (WGS) entry which is preliminary data.</text>
</comment>
<evidence type="ECO:0000256" key="1">
    <source>
        <dbReference type="SAM" id="MobiDB-lite"/>
    </source>
</evidence>
<proteinExistence type="predicted"/>
<evidence type="ECO:0000313" key="3">
    <source>
        <dbReference type="Proteomes" id="UP001165270"/>
    </source>
</evidence>
<dbReference type="RefSeq" id="WP_016435583.1">
    <property type="nucleotide sequence ID" value="NZ_JALDAX010000003.1"/>
</dbReference>
<reference evidence="2" key="1">
    <citation type="submission" date="2022-03" db="EMBL/GenBank/DDBJ databases">
        <title>Streptomyces 7R015 and 7R016 isolated from Barleria lupulina in Thailand.</title>
        <authorList>
            <person name="Kanchanasin P."/>
            <person name="Phongsopitanun W."/>
            <person name="Tanasupawat S."/>
        </authorList>
    </citation>
    <scope>NUCLEOTIDE SEQUENCE</scope>
    <source>
        <strain evidence="2">7R016</strain>
    </source>
</reference>
<feature type="compositionally biased region" description="Polar residues" evidence="1">
    <location>
        <begin position="1"/>
        <end position="12"/>
    </location>
</feature>
<protein>
    <submittedName>
        <fullName evidence="2">Uncharacterized protein</fullName>
    </submittedName>
</protein>